<protein>
    <submittedName>
        <fullName evidence="2">Uncharacterized protein</fullName>
    </submittedName>
</protein>
<comment type="caution">
    <text evidence="2">The sequence shown here is derived from an EMBL/GenBank/DDBJ whole genome shotgun (WGS) entry which is preliminary data.</text>
</comment>
<evidence type="ECO:0000256" key="1">
    <source>
        <dbReference type="SAM" id="MobiDB-lite"/>
    </source>
</evidence>
<proteinExistence type="predicted"/>
<dbReference type="AlphaFoldDB" id="A0AAV8YBC3"/>
<keyword evidence="3" id="KW-1185">Reference proteome</keyword>
<name>A0AAV8YBC3_9CUCU</name>
<gene>
    <name evidence="2" type="ORF">NQ318_018014</name>
</gene>
<dbReference type="Proteomes" id="UP001162162">
    <property type="component" value="Unassembled WGS sequence"/>
</dbReference>
<dbReference type="EMBL" id="JAPWTK010000154">
    <property type="protein sequence ID" value="KAJ8947752.1"/>
    <property type="molecule type" value="Genomic_DNA"/>
</dbReference>
<feature type="region of interest" description="Disordered" evidence="1">
    <location>
        <begin position="41"/>
        <end position="64"/>
    </location>
</feature>
<evidence type="ECO:0000313" key="2">
    <source>
        <dbReference type="EMBL" id="KAJ8947752.1"/>
    </source>
</evidence>
<sequence length="64" mass="7681">MYFNELYCKLIIIYIIFEKKMIPTVNKIQYFFNERIPQTNKVTSNCTSSNDKNNKNKNSNKHKS</sequence>
<accession>A0AAV8YBC3</accession>
<evidence type="ECO:0000313" key="3">
    <source>
        <dbReference type="Proteomes" id="UP001162162"/>
    </source>
</evidence>
<reference evidence="2" key="1">
    <citation type="journal article" date="2023" name="Insect Mol. Biol.">
        <title>Genome sequencing provides insights into the evolution of gene families encoding plant cell wall-degrading enzymes in longhorned beetles.</title>
        <authorList>
            <person name="Shin N.R."/>
            <person name="Okamura Y."/>
            <person name="Kirsch R."/>
            <person name="Pauchet Y."/>
        </authorList>
    </citation>
    <scope>NUCLEOTIDE SEQUENCE</scope>
    <source>
        <strain evidence="2">AMC_N1</strain>
    </source>
</reference>
<organism evidence="2 3">
    <name type="scientific">Aromia moschata</name>
    <dbReference type="NCBI Taxonomy" id="1265417"/>
    <lineage>
        <taxon>Eukaryota</taxon>
        <taxon>Metazoa</taxon>
        <taxon>Ecdysozoa</taxon>
        <taxon>Arthropoda</taxon>
        <taxon>Hexapoda</taxon>
        <taxon>Insecta</taxon>
        <taxon>Pterygota</taxon>
        <taxon>Neoptera</taxon>
        <taxon>Endopterygota</taxon>
        <taxon>Coleoptera</taxon>
        <taxon>Polyphaga</taxon>
        <taxon>Cucujiformia</taxon>
        <taxon>Chrysomeloidea</taxon>
        <taxon>Cerambycidae</taxon>
        <taxon>Cerambycinae</taxon>
        <taxon>Callichromatini</taxon>
        <taxon>Aromia</taxon>
    </lineage>
</organism>